<dbReference type="Pfam" id="PF04389">
    <property type="entry name" value="Peptidase_M28"/>
    <property type="match status" value="1"/>
</dbReference>
<dbReference type="STRING" id="1123071.SAMN02745181_2631"/>
<evidence type="ECO:0000259" key="4">
    <source>
        <dbReference type="Pfam" id="PF04389"/>
    </source>
</evidence>
<name>A0A1M6M729_9BACT</name>
<feature type="domain" description="Peptidase M28" evidence="4">
    <location>
        <begin position="104"/>
        <end position="322"/>
    </location>
</feature>
<feature type="chain" id="PRO_5012138595" evidence="3">
    <location>
        <begin position="23"/>
        <end position="328"/>
    </location>
</feature>
<dbReference type="PROSITE" id="PS51257">
    <property type="entry name" value="PROKAR_LIPOPROTEIN"/>
    <property type="match status" value="1"/>
</dbReference>
<dbReference type="InterPro" id="IPR007484">
    <property type="entry name" value="Peptidase_M28"/>
</dbReference>
<dbReference type="InterPro" id="IPR040234">
    <property type="entry name" value="QC/QCL"/>
</dbReference>
<reference evidence="5 6" key="1">
    <citation type="submission" date="2016-11" db="EMBL/GenBank/DDBJ databases">
        <authorList>
            <person name="Jaros S."/>
            <person name="Januszkiewicz K."/>
            <person name="Wedrychowicz H."/>
        </authorList>
    </citation>
    <scope>NUCLEOTIDE SEQUENCE [LARGE SCALE GENOMIC DNA]</scope>
    <source>
        <strain evidence="5 6">DSM 18772</strain>
    </source>
</reference>
<sequence>MTIRLATLLCASAVIFSSCKDAAPDTPAPTSSVDLLVSSQKWDFGSKAYGHTEKILSFGPRPVESAALASTRAYIIAELKKHGWTCIEQPFQTSTPLGQKTFTNVIARYAPDGTSRTWSKPVKGVLAAHIDSKLQTNFLGADDAASCAGAILEIAEYLHKHHPDQASKMELVFFDGEEALKGGIEYLEQQGQQDGLYGSDYYSKRVASSASRQTAPYPKLPEFGILLDMIGHKDLKIAIPSDTPKKLKQSYEKARTRFELQDSFTYADRFILDDHVPMNLYGIPTIDLIGDFSSSDWWHTEKDNLDIISRNSLATSIQVALSIASDHL</sequence>
<dbReference type="AlphaFoldDB" id="A0A1M6M729"/>
<dbReference type="OrthoDB" id="9779179at2"/>
<organism evidence="5 6">
    <name type="scientific">Rubritalea squalenifaciens DSM 18772</name>
    <dbReference type="NCBI Taxonomy" id="1123071"/>
    <lineage>
        <taxon>Bacteria</taxon>
        <taxon>Pseudomonadati</taxon>
        <taxon>Verrucomicrobiota</taxon>
        <taxon>Verrucomicrobiia</taxon>
        <taxon>Verrucomicrobiales</taxon>
        <taxon>Rubritaleaceae</taxon>
        <taxon>Rubritalea</taxon>
    </lineage>
</organism>
<evidence type="ECO:0000313" key="6">
    <source>
        <dbReference type="Proteomes" id="UP000184510"/>
    </source>
</evidence>
<keyword evidence="2" id="KW-0012">Acyltransferase</keyword>
<dbReference type="Gene3D" id="3.40.630.10">
    <property type="entry name" value="Zn peptidases"/>
    <property type="match status" value="1"/>
</dbReference>
<dbReference type="GO" id="GO:0016603">
    <property type="term" value="F:glutaminyl-peptide cyclotransferase activity"/>
    <property type="evidence" value="ECO:0007669"/>
    <property type="project" value="TreeGrafter"/>
</dbReference>
<gene>
    <name evidence="5" type="ORF">SAMN02745181_2631</name>
</gene>
<evidence type="ECO:0000256" key="3">
    <source>
        <dbReference type="SAM" id="SignalP"/>
    </source>
</evidence>
<dbReference type="GO" id="GO:0008270">
    <property type="term" value="F:zinc ion binding"/>
    <property type="evidence" value="ECO:0007669"/>
    <property type="project" value="TreeGrafter"/>
</dbReference>
<keyword evidence="1" id="KW-0808">Transferase</keyword>
<dbReference type="InParanoid" id="A0A1M6M729"/>
<dbReference type="SUPFAM" id="SSF53187">
    <property type="entry name" value="Zn-dependent exopeptidases"/>
    <property type="match status" value="1"/>
</dbReference>
<evidence type="ECO:0000256" key="2">
    <source>
        <dbReference type="ARBA" id="ARBA00023315"/>
    </source>
</evidence>
<dbReference type="PANTHER" id="PTHR12283:SF6">
    <property type="entry name" value="GLUTAMINYL-PEPTIDE CYCLOTRANSFERASE-RELATED"/>
    <property type="match status" value="1"/>
</dbReference>
<proteinExistence type="predicted"/>
<dbReference type="EMBL" id="FQYR01000004">
    <property type="protein sequence ID" value="SHJ79316.1"/>
    <property type="molecule type" value="Genomic_DNA"/>
</dbReference>
<evidence type="ECO:0000256" key="1">
    <source>
        <dbReference type="ARBA" id="ARBA00022679"/>
    </source>
</evidence>
<keyword evidence="6" id="KW-1185">Reference proteome</keyword>
<dbReference type="PANTHER" id="PTHR12283">
    <property type="entry name" value="GLUTAMINYL-PEPTIDE CYCLOTRANSFERASE"/>
    <property type="match status" value="1"/>
</dbReference>
<accession>A0A1M6M729</accession>
<keyword evidence="3" id="KW-0732">Signal</keyword>
<dbReference type="RefSeq" id="WP_159434951.1">
    <property type="nucleotide sequence ID" value="NZ_FQYR01000004.1"/>
</dbReference>
<evidence type="ECO:0000313" key="5">
    <source>
        <dbReference type="EMBL" id="SHJ79316.1"/>
    </source>
</evidence>
<protein>
    <submittedName>
        <fullName evidence="5">Peptidase family M28</fullName>
    </submittedName>
</protein>
<feature type="signal peptide" evidence="3">
    <location>
        <begin position="1"/>
        <end position="22"/>
    </location>
</feature>
<dbReference type="Proteomes" id="UP000184510">
    <property type="component" value="Unassembled WGS sequence"/>
</dbReference>